<name>A0ABQ9DKF5_9PASS</name>
<keyword evidence="3" id="KW-1185">Reference proteome</keyword>
<organism evidence="2 3">
    <name type="scientific">Willisornis vidua</name>
    <name type="common">Xingu scale-backed antbird</name>
    <dbReference type="NCBI Taxonomy" id="1566151"/>
    <lineage>
        <taxon>Eukaryota</taxon>
        <taxon>Metazoa</taxon>
        <taxon>Chordata</taxon>
        <taxon>Craniata</taxon>
        <taxon>Vertebrata</taxon>
        <taxon>Euteleostomi</taxon>
        <taxon>Archelosauria</taxon>
        <taxon>Archosauria</taxon>
        <taxon>Dinosauria</taxon>
        <taxon>Saurischia</taxon>
        <taxon>Theropoda</taxon>
        <taxon>Coelurosauria</taxon>
        <taxon>Aves</taxon>
        <taxon>Neognathae</taxon>
        <taxon>Neoaves</taxon>
        <taxon>Telluraves</taxon>
        <taxon>Australaves</taxon>
        <taxon>Passeriformes</taxon>
        <taxon>Thamnophilidae</taxon>
        <taxon>Willisornis</taxon>
    </lineage>
</organism>
<feature type="compositionally biased region" description="Basic and acidic residues" evidence="1">
    <location>
        <begin position="46"/>
        <end position="57"/>
    </location>
</feature>
<protein>
    <recommendedName>
        <fullName evidence="4">ALMS1 protein</fullName>
    </recommendedName>
</protein>
<gene>
    <name evidence="2" type="ORF">WISP_44068</name>
</gene>
<comment type="caution">
    <text evidence="2">The sequence shown here is derived from an EMBL/GenBank/DDBJ whole genome shotgun (WGS) entry which is preliminary data.</text>
</comment>
<evidence type="ECO:0000256" key="1">
    <source>
        <dbReference type="SAM" id="MobiDB-lite"/>
    </source>
</evidence>
<evidence type="ECO:0000313" key="2">
    <source>
        <dbReference type="EMBL" id="KAJ7421160.1"/>
    </source>
</evidence>
<accession>A0ABQ9DKF5</accession>
<evidence type="ECO:0008006" key="4">
    <source>
        <dbReference type="Google" id="ProtNLM"/>
    </source>
</evidence>
<reference evidence="2" key="1">
    <citation type="submission" date="2019-10" db="EMBL/GenBank/DDBJ databases">
        <authorList>
            <person name="Soares A.E.R."/>
            <person name="Aleixo A."/>
            <person name="Schneider P."/>
            <person name="Miyaki C.Y."/>
            <person name="Schneider M.P."/>
            <person name="Mello C."/>
            <person name="Vasconcelos A.T.R."/>
        </authorList>
    </citation>
    <scope>NUCLEOTIDE SEQUENCE</scope>
    <source>
        <tissue evidence="2">Muscle</tissue>
    </source>
</reference>
<sequence length="104" mass="11308">MEDLETTSGLEQAAALFFPSQSTSGAVGVLEGSKQQDRAPQVIPMADDRGFQVRKDWTSPNPPGLPETQGDPGWLQGQARWSLKKHDPVDGNAAHGRRLELDDL</sequence>
<dbReference type="EMBL" id="WHWB01033242">
    <property type="protein sequence ID" value="KAJ7421160.1"/>
    <property type="molecule type" value="Genomic_DNA"/>
</dbReference>
<evidence type="ECO:0000313" key="3">
    <source>
        <dbReference type="Proteomes" id="UP001145742"/>
    </source>
</evidence>
<dbReference type="Proteomes" id="UP001145742">
    <property type="component" value="Unassembled WGS sequence"/>
</dbReference>
<feature type="region of interest" description="Disordered" evidence="1">
    <location>
        <begin position="21"/>
        <end position="76"/>
    </location>
</feature>
<feature type="region of interest" description="Disordered" evidence="1">
    <location>
        <begin position="85"/>
        <end position="104"/>
    </location>
</feature>
<proteinExistence type="predicted"/>